<feature type="region of interest" description="Disordered" evidence="1">
    <location>
        <begin position="1"/>
        <end position="159"/>
    </location>
</feature>
<dbReference type="Proteomes" id="UP001603857">
    <property type="component" value="Unassembled WGS sequence"/>
</dbReference>
<evidence type="ECO:0000256" key="1">
    <source>
        <dbReference type="SAM" id="MobiDB-lite"/>
    </source>
</evidence>
<organism evidence="2 3">
    <name type="scientific">Flemingia macrophylla</name>
    <dbReference type="NCBI Taxonomy" id="520843"/>
    <lineage>
        <taxon>Eukaryota</taxon>
        <taxon>Viridiplantae</taxon>
        <taxon>Streptophyta</taxon>
        <taxon>Embryophyta</taxon>
        <taxon>Tracheophyta</taxon>
        <taxon>Spermatophyta</taxon>
        <taxon>Magnoliopsida</taxon>
        <taxon>eudicotyledons</taxon>
        <taxon>Gunneridae</taxon>
        <taxon>Pentapetalae</taxon>
        <taxon>rosids</taxon>
        <taxon>fabids</taxon>
        <taxon>Fabales</taxon>
        <taxon>Fabaceae</taxon>
        <taxon>Papilionoideae</taxon>
        <taxon>50 kb inversion clade</taxon>
        <taxon>NPAAA clade</taxon>
        <taxon>indigoferoid/millettioid clade</taxon>
        <taxon>Phaseoleae</taxon>
        <taxon>Flemingia</taxon>
    </lineage>
</organism>
<comment type="caution">
    <text evidence="2">The sequence shown here is derived from an EMBL/GenBank/DDBJ whole genome shotgun (WGS) entry which is preliminary data.</text>
</comment>
<gene>
    <name evidence="2" type="ORF">Fmac_009739</name>
</gene>
<protein>
    <submittedName>
        <fullName evidence="2">Uncharacterized protein</fullName>
    </submittedName>
</protein>
<feature type="compositionally biased region" description="Low complexity" evidence="1">
    <location>
        <begin position="79"/>
        <end position="89"/>
    </location>
</feature>
<dbReference type="EMBL" id="JBGMDY010000003">
    <property type="protein sequence ID" value="KAL2341799.1"/>
    <property type="molecule type" value="Genomic_DNA"/>
</dbReference>
<feature type="compositionally biased region" description="Low complexity" evidence="1">
    <location>
        <begin position="35"/>
        <end position="72"/>
    </location>
</feature>
<name>A0ABD1N161_9FABA</name>
<reference evidence="2 3" key="1">
    <citation type="submission" date="2024-08" db="EMBL/GenBank/DDBJ databases">
        <title>Insights into the chromosomal genome structure of Flemingia macrophylla.</title>
        <authorList>
            <person name="Ding Y."/>
            <person name="Zhao Y."/>
            <person name="Bi W."/>
            <person name="Wu M."/>
            <person name="Zhao G."/>
            <person name="Gong Y."/>
            <person name="Li W."/>
            <person name="Zhang P."/>
        </authorList>
    </citation>
    <scope>NUCLEOTIDE SEQUENCE [LARGE SCALE GENOMIC DNA]</scope>
    <source>
        <strain evidence="2">DYQJB</strain>
        <tissue evidence="2">Leaf</tissue>
    </source>
</reference>
<evidence type="ECO:0000313" key="3">
    <source>
        <dbReference type="Proteomes" id="UP001603857"/>
    </source>
</evidence>
<proteinExistence type="predicted"/>
<feature type="compositionally biased region" description="Low complexity" evidence="1">
    <location>
        <begin position="102"/>
        <end position="112"/>
    </location>
</feature>
<accession>A0ABD1N161</accession>
<feature type="compositionally biased region" description="Low complexity" evidence="1">
    <location>
        <begin position="127"/>
        <end position="141"/>
    </location>
</feature>
<feature type="compositionally biased region" description="Acidic residues" evidence="1">
    <location>
        <begin position="145"/>
        <end position="156"/>
    </location>
</feature>
<dbReference type="AlphaFoldDB" id="A0ABD1N161"/>
<evidence type="ECO:0000313" key="2">
    <source>
        <dbReference type="EMBL" id="KAL2341799.1"/>
    </source>
</evidence>
<sequence length="174" mass="18412">MQEPNHHHHQETTPSPMRNAARPKHPVFKVLPGRSPSASSATPPPLAASSGAPTPSSPSSAMTPAAKSTARTPSPPSAPSRRTASSNSPMATSTSPTRRRPSLGFSRGFGSSRPRRLTEPSTAARFSPSSSPTLRRLTLSLAKEGEEEATEGDDVEAASPRPLQSLLFFLLLRK</sequence>
<keyword evidence="3" id="KW-1185">Reference proteome</keyword>